<dbReference type="InterPro" id="IPR038770">
    <property type="entry name" value="Na+/solute_symporter_sf"/>
</dbReference>
<evidence type="ECO:0000256" key="4">
    <source>
        <dbReference type="ARBA" id="ARBA00022475"/>
    </source>
</evidence>
<dbReference type="Pfam" id="PF01758">
    <property type="entry name" value="SBF"/>
    <property type="match status" value="1"/>
</dbReference>
<feature type="transmembrane region" description="Helical" evidence="8">
    <location>
        <begin position="165"/>
        <end position="184"/>
    </location>
</feature>
<name>A0A1F2USK1_9ACTN</name>
<dbReference type="InterPro" id="IPR002657">
    <property type="entry name" value="BilAc:Na_symport/Acr3"/>
</dbReference>
<comment type="caution">
    <text evidence="9">The sequence shown here is derived from an EMBL/GenBank/DDBJ whole genome shotgun (WGS) entry which is preliminary data.</text>
</comment>
<keyword evidence="3" id="KW-0813">Transport</keyword>
<dbReference type="PANTHER" id="PTHR43057">
    <property type="entry name" value="ARSENITE EFFLUX TRANSPORTER"/>
    <property type="match status" value="1"/>
</dbReference>
<evidence type="ECO:0000256" key="6">
    <source>
        <dbReference type="ARBA" id="ARBA00022989"/>
    </source>
</evidence>
<evidence type="ECO:0000256" key="8">
    <source>
        <dbReference type="SAM" id="Phobius"/>
    </source>
</evidence>
<evidence type="ECO:0008006" key="11">
    <source>
        <dbReference type="Google" id="ProtNLM"/>
    </source>
</evidence>
<dbReference type="GO" id="GO:0015105">
    <property type="term" value="F:arsenite transmembrane transporter activity"/>
    <property type="evidence" value="ECO:0007669"/>
    <property type="project" value="TreeGrafter"/>
</dbReference>
<protein>
    <recommendedName>
        <fullName evidence="11">Arsenic resistance protein</fullName>
    </recommendedName>
</protein>
<evidence type="ECO:0000313" key="9">
    <source>
        <dbReference type="EMBL" id="OFW35938.1"/>
    </source>
</evidence>
<feature type="transmembrane region" description="Helical" evidence="8">
    <location>
        <begin position="6"/>
        <end position="22"/>
    </location>
</feature>
<feature type="transmembrane region" description="Helical" evidence="8">
    <location>
        <begin position="127"/>
        <end position="144"/>
    </location>
</feature>
<evidence type="ECO:0000313" key="10">
    <source>
        <dbReference type="Proteomes" id="UP000178086"/>
    </source>
</evidence>
<feature type="transmembrane region" description="Helical" evidence="8">
    <location>
        <begin position="97"/>
        <end position="115"/>
    </location>
</feature>
<feature type="transmembrane region" description="Helical" evidence="8">
    <location>
        <begin position="196"/>
        <end position="217"/>
    </location>
</feature>
<dbReference type="GO" id="GO:0015104">
    <property type="term" value="F:antimonite transmembrane transporter activity"/>
    <property type="evidence" value="ECO:0007669"/>
    <property type="project" value="TreeGrafter"/>
</dbReference>
<keyword evidence="6 8" id="KW-1133">Transmembrane helix</keyword>
<sequence>FKSLVLPATFLMIYPMMVNFKPQAALSMKDSKPVAASLVQNFAIIPLIAFGLGSLFFSDRPELFIGLILASLFPTSGMTISWTGFAKGNVEAAAKMTVVGLLVGSLVAPFYLQAFAGKLIPVNIAEVSRQILLIVFLPMILGWVTRKGIVRTAGKEAFQKKWAPIFPGVSTIGVLVIVFIAIALKAKGLVASPDVLLTILAPLTIFYAINFLLSTVVGKMFFDRDNAIALVYGTVMRNLSIALGIAVTAFGPQAALVLAVGYIIQVQAAAWYVKFTPSVFGPKLEDVRSASPAA</sequence>
<feature type="non-terminal residue" evidence="9">
    <location>
        <position position="1"/>
    </location>
</feature>
<reference evidence="9 10" key="1">
    <citation type="journal article" date="2016" name="Nat. Commun.">
        <title>Thousands of microbial genomes shed light on interconnected biogeochemical processes in an aquifer system.</title>
        <authorList>
            <person name="Anantharaman K."/>
            <person name="Brown C.T."/>
            <person name="Hug L.A."/>
            <person name="Sharon I."/>
            <person name="Castelle C.J."/>
            <person name="Probst A.J."/>
            <person name="Thomas B.C."/>
            <person name="Singh A."/>
            <person name="Wilkins M.J."/>
            <person name="Karaoz U."/>
            <person name="Brodie E.L."/>
            <person name="Williams K.H."/>
            <person name="Hubbard S.S."/>
            <person name="Banfield J.F."/>
        </authorList>
    </citation>
    <scope>NUCLEOTIDE SEQUENCE [LARGE SCALE GENOMIC DNA]</scope>
</reference>
<dbReference type="InterPro" id="IPR004706">
    <property type="entry name" value="Arsenical-R_Acr3"/>
</dbReference>
<evidence type="ECO:0000256" key="7">
    <source>
        <dbReference type="ARBA" id="ARBA00023136"/>
    </source>
</evidence>
<dbReference type="GO" id="GO:0015297">
    <property type="term" value="F:antiporter activity"/>
    <property type="evidence" value="ECO:0007669"/>
    <property type="project" value="InterPro"/>
</dbReference>
<keyword evidence="4" id="KW-1003">Cell membrane</keyword>
<organism evidence="9 10">
    <name type="scientific">Candidatus Aquicultor primus</name>
    <dbReference type="NCBI Taxonomy" id="1797195"/>
    <lineage>
        <taxon>Bacteria</taxon>
        <taxon>Bacillati</taxon>
        <taxon>Actinomycetota</taxon>
        <taxon>Candidatus Aquicultoria</taxon>
        <taxon>Candidatus Aquicultorales</taxon>
        <taxon>Candidatus Aquicultoraceae</taxon>
        <taxon>Candidatus Aquicultor</taxon>
    </lineage>
</organism>
<keyword evidence="5 8" id="KW-0812">Transmembrane</keyword>
<dbReference type="Proteomes" id="UP000178086">
    <property type="component" value="Unassembled WGS sequence"/>
</dbReference>
<dbReference type="Gene3D" id="1.20.1530.20">
    <property type="match status" value="1"/>
</dbReference>
<accession>A0A1F2USK1</accession>
<feature type="transmembrane region" description="Helical" evidence="8">
    <location>
        <begin position="63"/>
        <end position="85"/>
    </location>
</feature>
<evidence type="ECO:0000256" key="1">
    <source>
        <dbReference type="ARBA" id="ARBA00004651"/>
    </source>
</evidence>
<comment type="similarity">
    <text evidence="2">Belongs to the arsenical resistance-3 (ACR3) (TC 2.A.59) family.</text>
</comment>
<keyword evidence="7 8" id="KW-0472">Membrane</keyword>
<evidence type="ECO:0000256" key="5">
    <source>
        <dbReference type="ARBA" id="ARBA00022692"/>
    </source>
</evidence>
<proteinExistence type="inferred from homology"/>
<gene>
    <name evidence="9" type="ORF">A2074_07995</name>
</gene>
<dbReference type="GO" id="GO:0005886">
    <property type="term" value="C:plasma membrane"/>
    <property type="evidence" value="ECO:0007669"/>
    <property type="project" value="UniProtKB-SubCell"/>
</dbReference>
<dbReference type="EMBL" id="MELI01000004">
    <property type="protein sequence ID" value="OFW35938.1"/>
    <property type="molecule type" value="Genomic_DNA"/>
</dbReference>
<dbReference type="AlphaFoldDB" id="A0A1F2USK1"/>
<evidence type="ECO:0000256" key="3">
    <source>
        <dbReference type="ARBA" id="ARBA00022448"/>
    </source>
</evidence>
<feature type="transmembrane region" description="Helical" evidence="8">
    <location>
        <begin position="34"/>
        <end position="57"/>
    </location>
</feature>
<comment type="subcellular location">
    <subcellularLocation>
        <location evidence="1">Cell membrane</location>
        <topology evidence="1">Multi-pass membrane protein</topology>
    </subcellularLocation>
</comment>
<evidence type="ECO:0000256" key="2">
    <source>
        <dbReference type="ARBA" id="ARBA00010110"/>
    </source>
</evidence>
<dbReference type="PANTHER" id="PTHR43057:SF1">
    <property type="entry name" value="ARSENICAL-RESISTANCE PROTEIN 3"/>
    <property type="match status" value="1"/>
</dbReference>